<dbReference type="Proteomes" id="UP000663836">
    <property type="component" value="Unassembled WGS sequence"/>
</dbReference>
<dbReference type="EMBL" id="CAJNOT010000343">
    <property type="protein sequence ID" value="CAF0947782.1"/>
    <property type="molecule type" value="Genomic_DNA"/>
</dbReference>
<proteinExistence type="predicted"/>
<feature type="region of interest" description="Disordered" evidence="1">
    <location>
        <begin position="1"/>
        <end position="29"/>
    </location>
</feature>
<evidence type="ECO:0000313" key="4">
    <source>
        <dbReference type="Proteomes" id="UP000663864"/>
    </source>
</evidence>
<protein>
    <submittedName>
        <fullName evidence="2">Uncharacterized protein</fullName>
    </submittedName>
</protein>
<dbReference type="AlphaFoldDB" id="A0A814CWD0"/>
<organism evidence="2 4">
    <name type="scientific">Rotaria sordida</name>
    <dbReference type="NCBI Taxonomy" id="392033"/>
    <lineage>
        <taxon>Eukaryota</taxon>
        <taxon>Metazoa</taxon>
        <taxon>Spiralia</taxon>
        <taxon>Gnathifera</taxon>
        <taxon>Rotifera</taxon>
        <taxon>Eurotatoria</taxon>
        <taxon>Bdelloidea</taxon>
        <taxon>Philodinida</taxon>
        <taxon>Philodinidae</taxon>
        <taxon>Rotaria</taxon>
    </lineage>
</organism>
<evidence type="ECO:0000256" key="1">
    <source>
        <dbReference type="SAM" id="MobiDB-lite"/>
    </source>
</evidence>
<comment type="caution">
    <text evidence="2">The sequence shown here is derived from an EMBL/GenBank/DDBJ whole genome shotgun (WGS) entry which is preliminary data.</text>
</comment>
<evidence type="ECO:0000313" key="3">
    <source>
        <dbReference type="EMBL" id="CAF3557848.1"/>
    </source>
</evidence>
<dbReference type="Proteomes" id="UP000663864">
    <property type="component" value="Unassembled WGS sequence"/>
</dbReference>
<sequence length="173" mass="18169">MESVGRARGRGRANLLSLTGQSDVNPRPGAFANAAAAASSFSVTSSASSVLTSSTPTEKQPPTSTGTTFEPISSTTKSTVEKPRRGNAPVIMAAPRGKGVEHLVSELAVLSTGERQTGSGRGTPWSNIALPKTKPTHIEDKRGVSGDPISIVANYIRILSKPSWQLFQYHIGK</sequence>
<evidence type="ECO:0000313" key="2">
    <source>
        <dbReference type="EMBL" id="CAF0947782.1"/>
    </source>
</evidence>
<reference evidence="2" key="1">
    <citation type="submission" date="2021-02" db="EMBL/GenBank/DDBJ databases">
        <authorList>
            <person name="Nowell W R."/>
        </authorList>
    </citation>
    <scope>NUCLEOTIDE SEQUENCE</scope>
</reference>
<gene>
    <name evidence="3" type="ORF">JBS370_LOCUS1683</name>
    <name evidence="2" type="ORF">ZHD862_LOCUS9831</name>
</gene>
<name>A0A814CWD0_9BILA</name>
<accession>A0A814CWD0</accession>
<dbReference type="EMBL" id="CAJOBD010000060">
    <property type="protein sequence ID" value="CAF3557848.1"/>
    <property type="molecule type" value="Genomic_DNA"/>
</dbReference>
<feature type="region of interest" description="Disordered" evidence="1">
    <location>
        <begin position="51"/>
        <end position="87"/>
    </location>
</feature>
<feature type="compositionally biased region" description="Polar residues" evidence="1">
    <location>
        <begin position="55"/>
        <end position="78"/>
    </location>
</feature>